<evidence type="ECO:0000313" key="11">
    <source>
        <dbReference type="Proteomes" id="UP000756346"/>
    </source>
</evidence>
<gene>
    <name evidence="10" type="ORF">B0I36DRAFT_241018</name>
</gene>
<dbReference type="GO" id="GO:0030600">
    <property type="term" value="F:feruloyl esterase activity"/>
    <property type="evidence" value="ECO:0007669"/>
    <property type="project" value="UniProtKB-ARBA"/>
</dbReference>
<dbReference type="Proteomes" id="UP000756346">
    <property type="component" value="Unassembled WGS sequence"/>
</dbReference>
<keyword evidence="3" id="KW-0479">Metal-binding</keyword>
<organism evidence="10 11">
    <name type="scientific">Microdochium trichocladiopsis</name>
    <dbReference type="NCBI Taxonomy" id="1682393"/>
    <lineage>
        <taxon>Eukaryota</taxon>
        <taxon>Fungi</taxon>
        <taxon>Dikarya</taxon>
        <taxon>Ascomycota</taxon>
        <taxon>Pezizomycotina</taxon>
        <taxon>Sordariomycetes</taxon>
        <taxon>Xylariomycetidae</taxon>
        <taxon>Xylariales</taxon>
        <taxon>Microdochiaceae</taxon>
        <taxon>Microdochium</taxon>
    </lineage>
</organism>
<keyword evidence="2" id="KW-0719">Serine esterase</keyword>
<evidence type="ECO:0000256" key="4">
    <source>
        <dbReference type="ARBA" id="ARBA00022729"/>
    </source>
</evidence>
<keyword evidence="5 8" id="KW-0378">Hydrolase</keyword>
<dbReference type="EC" id="3.1.1.-" evidence="8"/>
<dbReference type="Pfam" id="PF07519">
    <property type="entry name" value="Tannase"/>
    <property type="match status" value="2"/>
</dbReference>
<dbReference type="GeneID" id="70179355"/>
<evidence type="ECO:0000256" key="2">
    <source>
        <dbReference type="ARBA" id="ARBA00022487"/>
    </source>
</evidence>
<evidence type="ECO:0000256" key="1">
    <source>
        <dbReference type="ARBA" id="ARBA00006249"/>
    </source>
</evidence>
<evidence type="ECO:0000256" key="5">
    <source>
        <dbReference type="ARBA" id="ARBA00022801"/>
    </source>
</evidence>
<comment type="caution">
    <text evidence="10">The sequence shown here is derived from an EMBL/GenBank/DDBJ whole genome shotgun (WGS) entry which is preliminary data.</text>
</comment>
<keyword evidence="7" id="KW-1015">Disulfide bond</keyword>
<dbReference type="EMBL" id="JAGTJQ010000004">
    <property type="protein sequence ID" value="KAH7033639.1"/>
    <property type="molecule type" value="Genomic_DNA"/>
</dbReference>
<comment type="similarity">
    <text evidence="1 8">Belongs to the tannase family.</text>
</comment>
<dbReference type="InterPro" id="IPR011118">
    <property type="entry name" value="Tannase/feruloyl_esterase"/>
</dbReference>
<name>A0A9P9BQ00_9PEZI</name>
<feature type="region of interest" description="Disordered" evidence="9">
    <location>
        <begin position="1"/>
        <end position="21"/>
    </location>
</feature>
<feature type="compositionally biased region" description="Pro residues" evidence="9">
    <location>
        <begin position="7"/>
        <end position="19"/>
    </location>
</feature>
<dbReference type="AlphaFoldDB" id="A0A9P9BQ00"/>
<reference evidence="10" key="1">
    <citation type="journal article" date="2021" name="Nat. Commun.">
        <title>Genetic determinants of endophytism in the Arabidopsis root mycobiome.</title>
        <authorList>
            <person name="Mesny F."/>
            <person name="Miyauchi S."/>
            <person name="Thiergart T."/>
            <person name="Pickel B."/>
            <person name="Atanasova L."/>
            <person name="Karlsson M."/>
            <person name="Huettel B."/>
            <person name="Barry K.W."/>
            <person name="Haridas S."/>
            <person name="Chen C."/>
            <person name="Bauer D."/>
            <person name="Andreopoulos W."/>
            <person name="Pangilinan J."/>
            <person name="LaButti K."/>
            <person name="Riley R."/>
            <person name="Lipzen A."/>
            <person name="Clum A."/>
            <person name="Drula E."/>
            <person name="Henrissat B."/>
            <person name="Kohler A."/>
            <person name="Grigoriev I.V."/>
            <person name="Martin F.M."/>
            <person name="Hacquard S."/>
        </authorList>
    </citation>
    <scope>NUCLEOTIDE SEQUENCE</scope>
    <source>
        <strain evidence="10">MPI-CAGE-CH-0230</strain>
    </source>
</reference>
<dbReference type="PANTHER" id="PTHR33938:SF2">
    <property type="entry name" value="CARBOXYLIC ESTER HYDROLASE"/>
    <property type="match status" value="1"/>
</dbReference>
<dbReference type="RefSeq" id="XP_046014471.1">
    <property type="nucleotide sequence ID" value="XM_046149809.1"/>
</dbReference>
<protein>
    <recommendedName>
        <fullName evidence="8">Carboxylic ester hydrolase</fullName>
        <ecNumber evidence="8">3.1.1.-</ecNumber>
    </recommendedName>
</protein>
<evidence type="ECO:0000313" key="10">
    <source>
        <dbReference type="EMBL" id="KAH7033639.1"/>
    </source>
</evidence>
<proteinExistence type="inferred from homology"/>
<evidence type="ECO:0000256" key="9">
    <source>
        <dbReference type="SAM" id="MobiDB-lite"/>
    </source>
</evidence>
<evidence type="ECO:0000256" key="6">
    <source>
        <dbReference type="ARBA" id="ARBA00022837"/>
    </source>
</evidence>
<evidence type="ECO:0000256" key="7">
    <source>
        <dbReference type="ARBA" id="ARBA00023157"/>
    </source>
</evidence>
<evidence type="ECO:0000256" key="3">
    <source>
        <dbReference type="ARBA" id="ARBA00022723"/>
    </source>
</evidence>
<evidence type="ECO:0000256" key="8">
    <source>
        <dbReference type="RuleBase" id="RU361238"/>
    </source>
</evidence>
<dbReference type="SUPFAM" id="SSF53474">
    <property type="entry name" value="alpha/beta-Hydrolases"/>
    <property type="match status" value="2"/>
</dbReference>
<keyword evidence="6" id="KW-0106">Calcium</keyword>
<dbReference type="OrthoDB" id="3039123at2759"/>
<dbReference type="GO" id="GO:0046872">
    <property type="term" value="F:metal ion binding"/>
    <property type="evidence" value="ECO:0007669"/>
    <property type="project" value="UniProtKB-KW"/>
</dbReference>
<sequence>MALPSAAAPPGPPVVPGPRPEVKKHLACDPESIASILGQNHPEVTINFAEPVAEGGSFGGAGQGNIPFPANATGLPALCAVSVNVKSSATSAYNFGLFLPDQTWNERFMTGGNGGFGGGINWPDMGRYSKYGFASMSTDTGHSSNPLDGSWGLNKPESLIDWGYRAMHGSVVLAKEIITGYYSEADGIKHSYYASCSTGGRQGLREVQLYPDSFDGILVGAPAWWSTHLSSATLWQGLYNYPPSDPKSISPALFPAVVAEMTKQCDPQDGVVDGIVSDPNGCNFNFEALLCTSPGQTSCLTAAQLTTLYKFYNDWVDEDQTFVFPGINLGADPSFLMSAPVPLGYGYFQYWLYNDTNWDYTKFTYADVKVADSVDPGNATADDFDAIGRYQAQGGKIIMYHGEADNLIPTKSSSYFYKQVQQRLAPKGVSMDDFFRFFLVPGMGHCSGSANAPWYFSAGSQALSDGTTYSVPGYSDADHDAILSLLRWVEGDKAPEHIIATKFQGDNAAGAVVRQRPLCVFPKQAKFIGGDVNAAKSWECKSLY</sequence>
<keyword evidence="11" id="KW-1185">Reference proteome</keyword>
<keyword evidence="4" id="KW-0732">Signal</keyword>
<dbReference type="PANTHER" id="PTHR33938">
    <property type="entry name" value="FERULOYL ESTERASE B-RELATED"/>
    <property type="match status" value="1"/>
</dbReference>
<dbReference type="InterPro" id="IPR029058">
    <property type="entry name" value="AB_hydrolase_fold"/>
</dbReference>
<accession>A0A9P9BQ00</accession>